<sequence length="680" mass="75733">MALTTSLAGRVRNTSLPKSHALLPLLEAVVNAIQAIDARFGNEVERGRLTVRIKRSPHEQLELVPASPGRMALKPIVGFSVEDNGVGFTPENMKSFETLDSDHKVDMGCRGVGRLLWLKAFDRVTIRSAYDDGAGHIRGRQFRFSVQREVEPGVEEDGLDIVGTTVSLDGFKKPFQQTAPKGVDAIAREMFEHCIWYFLRPGSAPAITVTDGETTVSLDDLMNDFVYSAMPTSRIEVKGEQFDMVNLCLKSSTRNHTPRLYWCAANRVAVVENLTSKVPGLYGRLKDETSAQFTYVCYLSSRFLDEHVRADRTAFDIPESVPGATLTEDVSLNDIRDRVLKEVETILAVPLSAAREEGKDRVNEFVSKRAPRYRPVLSRLESLGVTVDPSIKDQELELLLHGNLQKLEAAVLAEGHAVFNEVGSVRPENYAERLEQYADMVKDINQSDLAAYVSRRRVMLDVLAKLIRSDDQGRYSREDAIHSLLMPMRTDSNELGPDASNLWIIDERLAFHDYLASDKTLKSMPTTGSESTTEPDLFATRLVDTPVLAAEGEKLPLPSIVVIEIKRPMRNDASEGKDPIQQCLEYVNRVRAGGVKTSSGRPIPSTPEPPAFCYVIADLTATMENRCKYAGLRPTHDGMGYFGFNESYKAYIEVMSFDRLVNAATERNRAFFDKLGLPSS</sequence>
<accession>A0ABT6LCQ2</accession>
<proteinExistence type="predicted"/>
<evidence type="ECO:0000313" key="1">
    <source>
        <dbReference type="EMBL" id="MDH6214082.1"/>
    </source>
</evidence>
<evidence type="ECO:0000313" key="2">
    <source>
        <dbReference type="Proteomes" id="UP001160499"/>
    </source>
</evidence>
<comment type="caution">
    <text evidence="1">The sequence shown here is derived from an EMBL/GenBank/DDBJ whole genome shotgun (WGS) entry which is preliminary data.</text>
</comment>
<dbReference type="InterPro" id="IPR036890">
    <property type="entry name" value="HATPase_C_sf"/>
</dbReference>
<organism evidence="1 2">
    <name type="scientific">Streptomyces pseudovenezuelae</name>
    <dbReference type="NCBI Taxonomy" id="67350"/>
    <lineage>
        <taxon>Bacteria</taxon>
        <taxon>Bacillati</taxon>
        <taxon>Actinomycetota</taxon>
        <taxon>Actinomycetes</taxon>
        <taxon>Kitasatosporales</taxon>
        <taxon>Streptomycetaceae</taxon>
        <taxon>Streptomyces</taxon>
        <taxon>Streptomyces aurantiacus group</taxon>
    </lineage>
</organism>
<keyword evidence="2" id="KW-1185">Reference proteome</keyword>
<dbReference type="EMBL" id="JARXVH010000002">
    <property type="protein sequence ID" value="MDH6214082.1"/>
    <property type="molecule type" value="Genomic_DNA"/>
</dbReference>
<dbReference type="Proteomes" id="UP001160499">
    <property type="component" value="Unassembled WGS sequence"/>
</dbReference>
<gene>
    <name evidence="1" type="ORF">M2283_001365</name>
</gene>
<protein>
    <recommendedName>
        <fullName evidence="3">ATP-binding protein</fullName>
    </recommendedName>
</protein>
<name>A0ABT6LCQ2_9ACTN</name>
<reference evidence="1 2" key="1">
    <citation type="submission" date="2023-04" db="EMBL/GenBank/DDBJ databases">
        <title>Forest soil microbial communities from Buena Vista Peninsula, Colon Province, Panama.</title>
        <authorList>
            <person name="Bouskill N."/>
        </authorList>
    </citation>
    <scope>NUCLEOTIDE SEQUENCE [LARGE SCALE GENOMIC DNA]</scope>
    <source>
        <strain evidence="1 2">GGS1</strain>
    </source>
</reference>
<dbReference type="RefSeq" id="WP_280875146.1">
    <property type="nucleotide sequence ID" value="NZ_JARXVH010000002.1"/>
</dbReference>
<evidence type="ECO:0008006" key="3">
    <source>
        <dbReference type="Google" id="ProtNLM"/>
    </source>
</evidence>
<dbReference type="SUPFAM" id="SSF55874">
    <property type="entry name" value="ATPase domain of HSP90 chaperone/DNA topoisomerase II/histidine kinase"/>
    <property type="match status" value="1"/>
</dbReference>